<feature type="compositionally biased region" description="Acidic residues" evidence="1">
    <location>
        <begin position="160"/>
        <end position="169"/>
    </location>
</feature>
<feature type="region of interest" description="Disordered" evidence="1">
    <location>
        <begin position="133"/>
        <end position="169"/>
    </location>
</feature>
<dbReference type="Proteomes" id="UP000663671">
    <property type="component" value="Chromosome 6"/>
</dbReference>
<proteinExistence type="predicted"/>
<dbReference type="EMBL" id="CP069116">
    <property type="protein sequence ID" value="QSS67000.1"/>
    <property type="molecule type" value="Genomic_DNA"/>
</dbReference>
<sequence>MRGPNTACCHGRLFANRDSARMGHPVELLQIRDADGGKISLRTLRHEQVFKCSDPALALHFNICKPLHVVTSSSFIAMSMPRVTSVARPSKTPITPNHETTEIGNKGPALNAPEDHGEELLTKGDQIVLQKEQGGGAERLTSNVDTKPKSLHQDPVFADNEIDFDPAMK</sequence>
<evidence type="ECO:0000313" key="3">
    <source>
        <dbReference type="Proteomes" id="UP000663671"/>
    </source>
</evidence>
<feature type="region of interest" description="Disordered" evidence="1">
    <location>
        <begin position="87"/>
        <end position="116"/>
    </location>
</feature>
<protein>
    <submittedName>
        <fullName evidence="2">Uncharacterized protein</fullName>
    </submittedName>
</protein>
<evidence type="ECO:0000256" key="1">
    <source>
        <dbReference type="SAM" id="MobiDB-lite"/>
    </source>
</evidence>
<accession>A0A8A1MP51</accession>
<dbReference type="VEuPathDB" id="FungiDB:I7I51_03212"/>
<name>A0A8A1MP51_AJECA</name>
<gene>
    <name evidence="2" type="ORF">I7I51_03212</name>
</gene>
<evidence type="ECO:0000313" key="2">
    <source>
        <dbReference type="EMBL" id="QSS67000.1"/>
    </source>
</evidence>
<reference evidence="2" key="1">
    <citation type="submission" date="2021-01" db="EMBL/GenBank/DDBJ databases">
        <title>Chromosome-level genome assembly of a human fungal pathogen reveals clustering of transcriptionally co-regulated genes.</title>
        <authorList>
            <person name="Voorhies M."/>
            <person name="Cohen S."/>
            <person name="Shea T.P."/>
            <person name="Petrus S."/>
            <person name="Munoz J.F."/>
            <person name="Poplawski S."/>
            <person name="Goldman W.E."/>
            <person name="Michael T."/>
            <person name="Cuomo C.A."/>
            <person name="Sil A."/>
            <person name="Beyhan S."/>
        </authorList>
    </citation>
    <scope>NUCLEOTIDE SEQUENCE</scope>
    <source>
        <strain evidence="2">WU24</strain>
    </source>
</reference>
<organism evidence="2 3">
    <name type="scientific">Ajellomyces capsulatus</name>
    <name type="common">Darling's disease fungus</name>
    <name type="synonym">Histoplasma capsulatum</name>
    <dbReference type="NCBI Taxonomy" id="5037"/>
    <lineage>
        <taxon>Eukaryota</taxon>
        <taxon>Fungi</taxon>
        <taxon>Dikarya</taxon>
        <taxon>Ascomycota</taxon>
        <taxon>Pezizomycotina</taxon>
        <taxon>Eurotiomycetes</taxon>
        <taxon>Eurotiomycetidae</taxon>
        <taxon>Onygenales</taxon>
        <taxon>Ajellomycetaceae</taxon>
        <taxon>Histoplasma</taxon>
    </lineage>
</organism>
<dbReference type="AlphaFoldDB" id="A0A8A1MP51"/>